<feature type="transmembrane region" description="Helical" evidence="2">
    <location>
        <begin position="233"/>
        <end position="250"/>
    </location>
</feature>
<feature type="transmembrane region" description="Helical" evidence="2">
    <location>
        <begin position="305"/>
        <end position="321"/>
    </location>
</feature>
<dbReference type="AlphaFoldDB" id="A0A7V8SYG3"/>
<feature type="compositionally biased region" description="Low complexity" evidence="1">
    <location>
        <begin position="81"/>
        <end position="95"/>
    </location>
</feature>
<feature type="transmembrane region" description="Helical" evidence="2">
    <location>
        <begin position="257"/>
        <end position="274"/>
    </location>
</feature>
<protein>
    <submittedName>
        <fullName evidence="3">DUF2339 domain-containing protein</fullName>
    </submittedName>
</protein>
<reference evidence="3" key="1">
    <citation type="submission" date="2020-06" db="EMBL/GenBank/DDBJ databases">
        <title>Legume-microbial interactions unlock mineral nutrients during tropical forest succession.</title>
        <authorList>
            <person name="Epihov D.Z."/>
        </authorList>
    </citation>
    <scope>NUCLEOTIDE SEQUENCE [LARGE SCALE GENOMIC DNA]</scope>
    <source>
        <strain evidence="3">Pan2503</strain>
    </source>
</reference>
<feature type="non-terminal residue" evidence="3">
    <location>
        <position position="534"/>
    </location>
</feature>
<gene>
    <name evidence="3" type="ORF">HRJ53_17030</name>
</gene>
<organism evidence="3 4">
    <name type="scientific">Candidatus Acidiferrum panamense</name>
    <dbReference type="NCBI Taxonomy" id="2741543"/>
    <lineage>
        <taxon>Bacteria</taxon>
        <taxon>Pseudomonadati</taxon>
        <taxon>Acidobacteriota</taxon>
        <taxon>Terriglobia</taxon>
        <taxon>Candidatus Acidiferrales</taxon>
        <taxon>Candidatus Acidiferrum</taxon>
    </lineage>
</organism>
<evidence type="ECO:0000256" key="2">
    <source>
        <dbReference type="SAM" id="Phobius"/>
    </source>
</evidence>
<dbReference type="EMBL" id="JACDQQ010001633">
    <property type="protein sequence ID" value="MBA0086687.1"/>
    <property type="molecule type" value="Genomic_DNA"/>
</dbReference>
<feature type="region of interest" description="Disordered" evidence="1">
    <location>
        <begin position="54"/>
        <end position="114"/>
    </location>
</feature>
<feature type="transmembrane region" description="Helical" evidence="2">
    <location>
        <begin position="333"/>
        <end position="353"/>
    </location>
</feature>
<feature type="transmembrane region" description="Helical" evidence="2">
    <location>
        <begin position="497"/>
        <end position="514"/>
    </location>
</feature>
<feature type="transmembrane region" description="Helical" evidence="2">
    <location>
        <begin position="6"/>
        <end position="24"/>
    </location>
</feature>
<feature type="transmembrane region" description="Helical" evidence="2">
    <location>
        <begin position="442"/>
        <end position="459"/>
    </location>
</feature>
<feature type="transmembrane region" description="Helical" evidence="2">
    <location>
        <begin position="365"/>
        <end position="383"/>
    </location>
</feature>
<comment type="caution">
    <text evidence="3">The sequence shown here is derived from an EMBL/GenBank/DDBJ whole genome shotgun (WGS) entry which is preliminary data.</text>
</comment>
<evidence type="ECO:0000313" key="4">
    <source>
        <dbReference type="Proteomes" id="UP000567293"/>
    </source>
</evidence>
<keyword evidence="2" id="KW-0812">Transmembrane</keyword>
<proteinExistence type="predicted"/>
<accession>A0A7V8SYG3</accession>
<dbReference type="Pfam" id="PF10101">
    <property type="entry name" value="DUF2339"/>
    <property type="match status" value="1"/>
</dbReference>
<feature type="transmembrane region" description="Helical" evidence="2">
    <location>
        <begin position="389"/>
        <end position="408"/>
    </location>
</feature>
<keyword evidence="2" id="KW-0472">Membrane</keyword>
<feature type="transmembrane region" description="Helical" evidence="2">
    <location>
        <begin position="146"/>
        <end position="166"/>
    </location>
</feature>
<sequence>MELLAVLAVALVIITPLLAISAFVRVQRLAEQWRASPLDKVMDRLSALEQRVAASEKKLPPTQPRTVLPPETTDAPTARVTLPSQSLTTPSSQTAPPSPGQLEETPRPREVAPAHLPNPFAAPPLYASQAKSTSSLDWETIIGGRWLNRIGIVALIGATTFFLKYAFDNNWIGPTGRVAIGMLLGAAMLPWSQWLLRRGYSYFSEGIAGLGAAVMYLSVWAGCQYYTLYSRDVGFYTMIVVTAGMAAVALGRNSERIALLSLVGGFLTPILVSSGKDEQVVLFSYLLTLGLGLLMMELRRNWRSLTPVSFVFSVIYYWGWYEKFYQPPKLERTLVFATLFLLLYAVVPVLRAVKSSSFNELDFSLVLANSFAYFAALYVMLWPKDRGPLTLLALALSAGHITVALVIPPPKSGESPLMRFLYAGLALTFATLAIPLRLDGKWITLAFCVEGAVLVWTGFRSAVPGLRGAGYLLIATSAVRLLVFPLPAREFLLNERFATYAVLIASLAVVIFSARKQLSSVSSEERSLLGFLAV</sequence>
<dbReference type="PANTHER" id="PTHR38434">
    <property type="entry name" value="BLL2549 PROTEIN"/>
    <property type="match status" value="1"/>
</dbReference>
<feature type="transmembrane region" description="Helical" evidence="2">
    <location>
        <begin position="466"/>
        <end position="485"/>
    </location>
</feature>
<dbReference type="InterPro" id="IPR019286">
    <property type="entry name" value="DUF2339_TM"/>
</dbReference>
<dbReference type="Proteomes" id="UP000567293">
    <property type="component" value="Unassembled WGS sequence"/>
</dbReference>
<feature type="transmembrane region" description="Helical" evidence="2">
    <location>
        <begin position="208"/>
        <end position="227"/>
    </location>
</feature>
<keyword evidence="4" id="KW-1185">Reference proteome</keyword>
<feature type="transmembrane region" description="Helical" evidence="2">
    <location>
        <begin position="178"/>
        <end position="196"/>
    </location>
</feature>
<evidence type="ECO:0000313" key="3">
    <source>
        <dbReference type="EMBL" id="MBA0086687.1"/>
    </source>
</evidence>
<evidence type="ECO:0000256" key="1">
    <source>
        <dbReference type="SAM" id="MobiDB-lite"/>
    </source>
</evidence>
<keyword evidence="2" id="KW-1133">Transmembrane helix</keyword>
<dbReference type="PANTHER" id="PTHR38434:SF1">
    <property type="entry name" value="BLL2549 PROTEIN"/>
    <property type="match status" value="1"/>
</dbReference>
<name>A0A7V8SYG3_9BACT</name>
<feature type="transmembrane region" description="Helical" evidence="2">
    <location>
        <begin position="420"/>
        <end position="436"/>
    </location>
</feature>